<name>A0ACB7WCN1_DIOAL</name>
<reference evidence="2" key="1">
    <citation type="journal article" date="2022" name="Nat. Commun.">
        <title>Chromosome evolution and the genetic basis of agronomically important traits in greater yam.</title>
        <authorList>
            <person name="Bredeson J.V."/>
            <person name="Lyons J.B."/>
            <person name="Oniyinde I.O."/>
            <person name="Okereke N.R."/>
            <person name="Kolade O."/>
            <person name="Nnabue I."/>
            <person name="Nwadili C.O."/>
            <person name="Hribova E."/>
            <person name="Parker M."/>
            <person name="Nwogha J."/>
            <person name="Shu S."/>
            <person name="Carlson J."/>
            <person name="Kariba R."/>
            <person name="Muthemba S."/>
            <person name="Knop K."/>
            <person name="Barton G.J."/>
            <person name="Sherwood A.V."/>
            <person name="Lopez-Montes A."/>
            <person name="Asiedu R."/>
            <person name="Jamnadass R."/>
            <person name="Muchugi A."/>
            <person name="Goodstein D."/>
            <person name="Egesi C.N."/>
            <person name="Featherston J."/>
            <person name="Asfaw A."/>
            <person name="Simpson G.G."/>
            <person name="Dolezel J."/>
            <person name="Hendre P.S."/>
            <person name="Van Deynze A."/>
            <person name="Kumar P.L."/>
            <person name="Obidiegwu J.E."/>
            <person name="Bhattacharjee R."/>
            <person name="Rokhsar D.S."/>
        </authorList>
    </citation>
    <scope>NUCLEOTIDE SEQUENCE [LARGE SCALE GENOMIC DNA]</scope>
    <source>
        <strain evidence="2">cv. TDa95/00328</strain>
    </source>
</reference>
<gene>
    <name evidence="1" type="ORF">IHE45_04G042000</name>
</gene>
<comment type="caution">
    <text evidence="1">The sequence shown here is derived from an EMBL/GenBank/DDBJ whole genome shotgun (WGS) entry which is preliminary data.</text>
</comment>
<protein>
    <submittedName>
        <fullName evidence="1">WAT1-related protein</fullName>
    </submittedName>
</protein>
<organism evidence="1 2">
    <name type="scientific">Dioscorea alata</name>
    <name type="common">Purple yam</name>
    <dbReference type="NCBI Taxonomy" id="55571"/>
    <lineage>
        <taxon>Eukaryota</taxon>
        <taxon>Viridiplantae</taxon>
        <taxon>Streptophyta</taxon>
        <taxon>Embryophyta</taxon>
        <taxon>Tracheophyta</taxon>
        <taxon>Spermatophyta</taxon>
        <taxon>Magnoliopsida</taxon>
        <taxon>Liliopsida</taxon>
        <taxon>Dioscoreales</taxon>
        <taxon>Dioscoreaceae</taxon>
        <taxon>Dioscorea</taxon>
    </lineage>
</organism>
<accession>A0ACB7WCN1</accession>
<evidence type="ECO:0000313" key="2">
    <source>
        <dbReference type="Proteomes" id="UP000827976"/>
    </source>
</evidence>
<dbReference type="EMBL" id="CM037014">
    <property type="protein sequence ID" value="KAH7685486.1"/>
    <property type="molecule type" value="Genomic_DNA"/>
</dbReference>
<proteinExistence type="predicted"/>
<keyword evidence="2" id="KW-1185">Reference proteome</keyword>
<evidence type="ECO:0000313" key="1">
    <source>
        <dbReference type="EMBL" id="KAH7685486.1"/>
    </source>
</evidence>
<sequence length="368" mass="40607">MGEFDLHEGLVKMKPALCMACVQVVFAGINILYKLAVNDGMDMRIMITYRYIFATAFLSPLAYFIERKKRPGMTRMTLFYSFLSGFFGGALAQNLYIASIKLTSATFASAMTNLIPAMTFILAIIFRLESLHLKTMSGQAKVLGTLIGIGGAMLLTFYKGVKINIWPKSFNIMKAHQGTSHAIPHQDQDNLVKGLMLAFASCISYSIWLIIQAKATKLFPCQYSLTALMCLMAAVQSACFALAMDTEWVQWRMEFDVRLLTVVYSGILASGLSVTVMAWCIRKKGPLYTSVFNPLMLVIVALLGSLLLDEKLHLGSVLGAVLIVLGLYTVLWGKGREAAKITEASSTDHDSINVIVHECKTAHECSFN</sequence>
<dbReference type="Proteomes" id="UP000827976">
    <property type="component" value="Chromosome 4"/>
</dbReference>